<dbReference type="AlphaFoldDB" id="A0A2Z5FYV5"/>
<dbReference type="RefSeq" id="WP_114207060.1">
    <property type="nucleotide sequence ID" value="NZ_CP030840.1"/>
</dbReference>
<name>A0A2Z5FYV5_9BACT</name>
<sequence>MKLWQRIGLLTLAVLAVAGIRIFFIWRERNAPMALPPQHQERQLTSDDIVQPRKLLIDDLKSAKELIGKPVWVAAGYQLDYYPFVNQHVDYAHRTGLLPTTTQLQIEDLVTQNAPAKAVTRIPHGNEQVYAVFTLPGGAKKYATAIGYLDGTDSKFYCDDIFYYDDPHQMYKHWPPDVWQAIDQHQPKVGMNELQVSMALGQVQTSDSSNYGNRTVHYDVAGKQWTVNFDHNHATQVNQSQ</sequence>
<accession>A0A2Z5FYV5</accession>
<protein>
    <submittedName>
        <fullName evidence="2">Uncharacterized protein</fullName>
    </submittedName>
</protein>
<dbReference type="OrthoDB" id="117379at2"/>
<keyword evidence="1" id="KW-1133">Transmembrane helix</keyword>
<evidence type="ECO:0000313" key="3">
    <source>
        <dbReference type="Proteomes" id="UP000253606"/>
    </source>
</evidence>
<evidence type="ECO:0000256" key="1">
    <source>
        <dbReference type="SAM" id="Phobius"/>
    </source>
</evidence>
<keyword evidence="3" id="KW-1185">Reference proteome</keyword>
<proteinExistence type="predicted"/>
<organism evidence="2 3">
    <name type="scientific">Acidisarcina polymorpha</name>
    <dbReference type="NCBI Taxonomy" id="2211140"/>
    <lineage>
        <taxon>Bacteria</taxon>
        <taxon>Pseudomonadati</taxon>
        <taxon>Acidobacteriota</taxon>
        <taxon>Terriglobia</taxon>
        <taxon>Terriglobales</taxon>
        <taxon>Acidobacteriaceae</taxon>
        <taxon>Acidisarcina</taxon>
    </lineage>
</organism>
<dbReference type="Proteomes" id="UP000253606">
    <property type="component" value="Chromosome"/>
</dbReference>
<keyword evidence="1" id="KW-0472">Membrane</keyword>
<keyword evidence="1" id="KW-0812">Transmembrane</keyword>
<gene>
    <name evidence="2" type="ORF">ACPOL_2323</name>
</gene>
<dbReference type="KEGG" id="abas:ACPOL_2323"/>
<dbReference type="EMBL" id="CP030840">
    <property type="protein sequence ID" value="AXC11647.1"/>
    <property type="molecule type" value="Genomic_DNA"/>
</dbReference>
<evidence type="ECO:0000313" key="2">
    <source>
        <dbReference type="EMBL" id="AXC11647.1"/>
    </source>
</evidence>
<reference evidence="2 3" key="1">
    <citation type="journal article" date="2018" name="Front. Microbiol.">
        <title>Hydrolytic Capabilities as a Key to Environmental Success: Chitinolytic and Cellulolytic Acidobacteria From Acidic Sub-arctic Soils and Boreal Peatlands.</title>
        <authorList>
            <person name="Belova S.E."/>
            <person name="Ravin N.V."/>
            <person name="Pankratov T.A."/>
            <person name="Rakitin A.L."/>
            <person name="Ivanova A.A."/>
            <person name="Beletsky A.V."/>
            <person name="Mardanov A.V."/>
            <person name="Sinninghe Damste J.S."/>
            <person name="Dedysh S.N."/>
        </authorList>
    </citation>
    <scope>NUCLEOTIDE SEQUENCE [LARGE SCALE GENOMIC DNA]</scope>
    <source>
        <strain evidence="2 3">SBC82</strain>
    </source>
</reference>
<feature type="transmembrane region" description="Helical" evidence="1">
    <location>
        <begin position="7"/>
        <end position="26"/>
    </location>
</feature>